<protein>
    <submittedName>
        <fullName evidence="2">Uncharacterized protein</fullName>
    </submittedName>
</protein>
<keyword evidence="1" id="KW-0472">Membrane</keyword>
<evidence type="ECO:0000313" key="2">
    <source>
        <dbReference type="EMBL" id="SFE35242.1"/>
    </source>
</evidence>
<organism evidence="2 3">
    <name type="scientific">Alteribacillus iranensis</name>
    <dbReference type="NCBI Taxonomy" id="930128"/>
    <lineage>
        <taxon>Bacteria</taxon>
        <taxon>Bacillati</taxon>
        <taxon>Bacillota</taxon>
        <taxon>Bacilli</taxon>
        <taxon>Bacillales</taxon>
        <taxon>Bacillaceae</taxon>
        <taxon>Alteribacillus</taxon>
    </lineage>
</organism>
<keyword evidence="1" id="KW-1133">Transmembrane helix</keyword>
<reference evidence="2 3" key="1">
    <citation type="submission" date="2016-10" db="EMBL/GenBank/DDBJ databases">
        <authorList>
            <person name="de Groot N.N."/>
        </authorList>
    </citation>
    <scope>NUCLEOTIDE SEQUENCE [LARGE SCALE GENOMIC DNA]</scope>
    <source>
        <strain evidence="2 3">DSM 23995</strain>
    </source>
</reference>
<sequence length="46" mass="5497">MTNSKKVRKEGKWDWVVDVLLFIPELIIIPIRLVFRGIFGLFKHWG</sequence>
<accession>A0A1I1ZUF4</accession>
<evidence type="ECO:0000313" key="3">
    <source>
        <dbReference type="Proteomes" id="UP000199516"/>
    </source>
</evidence>
<keyword evidence="1" id="KW-0812">Transmembrane</keyword>
<gene>
    <name evidence="2" type="ORF">SAMN05192532_101448</name>
</gene>
<dbReference type="AlphaFoldDB" id="A0A1I1ZUF4"/>
<proteinExistence type="predicted"/>
<evidence type="ECO:0000256" key="1">
    <source>
        <dbReference type="SAM" id="Phobius"/>
    </source>
</evidence>
<dbReference type="Proteomes" id="UP000199516">
    <property type="component" value="Unassembled WGS sequence"/>
</dbReference>
<dbReference type="EMBL" id="FONT01000001">
    <property type="protein sequence ID" value="SFE35242.1"/>
    <property type="molecule type" value="Genomic_DNA"/>
</dbReference>
<keyword evidence="3" id="KW-1185">Reference proteome</keyword>
<dbReference type="RefSeq" id="WP_177194656.1">
    <property type="nucleotide sequence ID" value="NZ_FONT01000001.1"/>
</dbReference>
<feature type="transmembrane region" description="Helical" evidence="1">
    <location>
        <begin position="15"/>
        <end position="35"/>
    </location>
</feature>
<name>A0A1I1ZUF4_9BACI</name>